<protein>
    <recommendedName>
        <fullName evidence="4">Transmembrane protein 164</fullName>
    </recommendedName>
</protein>
<feature type="transmembrane region" description="Helical" evidence="1">
    <location>
        <begin position="233"/>
        <end position="258"/>
    </location>
</feature>
<comment type="caution">
    <text evidence="2">The sequence shown here is derived from an EMBL/GenBank/DDBJ whole genome shotgun (WGS) entry which is preliminary data.</text>
</comment>
<feature type="transmembrane region" description="Helical" evidence="1">
    <location>
        <begin position="203"/>
        <end position="221"/>
    </location>
</feature>
<feature type="transmembrane region" description="Helical" evidence="1">
    <location>
        <begin position="119"/>
        <end position="137"/>
    </location>
</feature>
<feature type="transmembrane region" description="Helical" evidence="1">
    <location>
        <begin position="168"/>
        <end position="191"/>
    </location>
</feature>
<evidence type="ECO:0000313" key="2">
    <source>
        <dbReference type="EMBL" id="KAJ8030976.1"/>
    </source>
</evidence>
<evidence type="ECO:0000313" key="3">
    <source>
        <dbReference type="Proteomes" id="UP001152320"/>
    </source>
</evidence>
<accession>A0A9Q1H3K2</accession>
<feature type="transmembrane region" description="Helical" evidence="1">
    <location>
        <begin position="143"/>
        <end position="161"/>
    </location>
</feature>
<dbReference type="PANTHER" id="PTHR20948:SF2">
    <property type="entry name" value="TRANSMEMBRANE PROTEIN 164"/>
    <property type="match status" value="1"/>
</dbReference>
<evidence type="ECO:0008006" key="4">
    <source>
        <dbReference type="Google" id="ProtNLM"/>
    </source>
</evidence>
<proteinExistence type="predicted"/>
<evidence type="ECO:0000256" key="1">
    <source>
        <dbReference type="SAM" id="Phobius"/>
    </source>
</evidence>
<dbReference type="AlphaFoldDB" id="A0A9Q1H3K2"/>
<keyword evidence="1" id="KW-0812">Transmembrane</keyword>
<name>A0A9Q1H3K2_HOLLE</name>
<dbReference type="PANTHER" id="PTHR20948">
    <property type="entry name" value="TRANSMEMBRANE PROTEIN 164"/>
    <property type="match status" value="1"/>
</dbReference>
<sequence length="322" mass="36385">MHLECASSFNGTDLAVYTESELPTLYLHCIRHVQPDPHTMLLEQIQESLDWVCGGVDPNLEGNGGPACVQFLPPVQRTLETLLIALIALFEMAVTWPYLKVPSSSVHTNGGSERTMKRILLVLLCLTLGIEIGLKFASRTIIYLLNPCHMLSIIQVIYLLAARPSKTVLVVFRMHMVALHGPFLALVLPVLNTRLLPCETVVYWLQHILIYFIIPPYLMKIGGVYTTEPLNNFSWCIFTTGFMFLYHLVFLQALGLLLEVNLNNVICPATSDPFYGRWYRMCALVHQHALVPVHVKVYTFLVKLLIPSNNETCNGEIHQKEN</sequence>
<dbReference type="EMBL" id="JAIZAY010000013">
    <property type="protein sequence ID" value="KAJ8030976.1"/>
    <property type="molecule type" value="Genomic_DNA"/>
</dbReference>
<keyword evidence="3" id="KW-1185">Reference proteome</keyword>
<reference evidence="2" key="1">
    <citation type="submission" date="2021-10" db="EMBL/GenBank/DDBJ databases">
        <title>Tropical sea cucumber genome reveals ecological adaptation and Cuvierian tubules defense mechanism.</title>
        <authorList>
            <person name="Chen T."/>
        </authorList>
    </citation>
    <scope>NUCLEOTIDE SEQUENCE</scope>
    <source>
        <strain evidence="2">Nanhai2018</strain>
        <tissue evidence="2">Muscle</tissue>
    </source>
</reference>
<organism evidence="2 3">
    <name type="scientific">Holothuria leucospilota</name>
    <name type="common">Black long sea cucumber</name>
    <name type="synonym">Mertensiothuria leucospilota</name>
    <dbReference type="NCBI Taxonomy" id="206669"/>
    <lineage>
        <taxon>Eukaryota</taxon>
        <taxon>Metazoa</taxon>
        <taxon>Echinodermata</taxon>
        <taxon>Eleutherozoa</taxon>
        <taxon>Echinozoa</taxon>
        <taxon>Holothuroidea</taxon>
        <taxon>Aspidochirotacea</taxon>
        <taxon>Aspidochirotida</taxon>
        <taxon>Holothuriidae</taxon>
        <taxon>Holothuria</taxon>
    </lineage>
</organism>
<dbReference type="InterPro" id="IPR026508">
    <property type="entry name" value="TMEM164"/>
</dbReference>
<keyword evidence="1" id="KW-1133">Transmembrane helix</keyword>
<keyword evidence="1" id="KW-0472">Membrane</keyword>
<dbReference type="OrthoDB" id="17328at2759"/>
<dbReference type="Proteomes" id="UP001152320">
    <property type="component" value="Chromosome 13"/>
</dbReference>
<gene>
    <name evidence="2" type="ORF">HOLleu_27547</name>
</gene>
<dbReference type="Pfam" id="PF14808">
    <property type="entry name" value="TMEM164"/>
    <property type="match status" value="1"/>
</dbReference>